<feature type="transmembrane region" description="Helical" evidence="7">
    <location>
        <begin position="35"/>
        <end position="53"/>
    </location>
</feature>
<keyword evidence="9" id="KW-1185">Reference proteome</keyword>
<keyword evidence="2" id="KW-0813">Transport</keyword>
<dbReference type="RefSeq" id="WP_161071765.1">
    <property type="nucleotide sequence ID" value="NZ_CP086370.1"/>
</dbReference>
<feature type="transmembrane region" description="Helical" evidence="7">
    <location>
        <begin position="425"/>
        <end position="441"/>
    </location>
</feature>
<sequence length="731" mass="78397">MTPDPAPYTHQHSKAWLAGAARLVQGWTGTEGERWIFVAKTLLAAFTALWLAFRLGLDSPNTAMTTTFILALPSSGMVLEKAFYRLLGTLVGCSSALLLTALFPQQAPLMFIGLALWIAACTCGAAMYRNQQSYSFVLAGYTAAMIAIPALDHPAGAFALAVTRVVEVSLGVICATVVHDALFPRHQSAQVMRTVQARYLRFLGFCREVLEHKAPPAETELAHLRFAADIAALESGRAAAFFEAAHARAHTRQLHAFNSAFMAALTTFYTLHRLAHRLRQDAASPVPALIEPPLARLAAALAQGETLQGPALAALQTELAAAIAAARAQAHLNADVYVDADGGKPASPHRIDFETAIELLERFARQFGDFAATYHGLAQRKRTQASEPQSYTPKTPPAIVLASGFRAAAALLTVAGVWYWMAWPYAVNAVLMTSIFCALASSSPRPTAMIKQVMTGFLIAWPLSFFTEYFLVMPASGYPMLVLAAAPLFAAGAYLTTDPKRAGVGIGMTLFSAQVIAPLNLAHYDVAAFLNTTLAMPLGVALAWAIFAVVLPEHTMGQKDHVAAALWREALAASTAPQHAWRRWPALRHRFDNRVRDLLSQLNAASGPAPGEDARAVVRQGLTLLELGHSVLELRALIAESGRSEARRALQDCVSALAAYFRSPTQERCGTAVGAVLRAGAAVRAALPEAAAPERAARLRTALTDLHSIYTCLLDQLLTSTSTSPGDRHAS</sequence>
<feature type="transmembrane region" description="Helical" evidence="7">
    <location>
        <begin position="528"/>
        <end position="551"/>
    </location>
</feature>
<evidence type="ECO:0000256" key="3">
    <source>
        <dbReference type="ARBA" id="ARBA00022475"/>
    </source>
</evidence>
<evidence type="ECO:0000313" key="9">
    <source>
        <dbReference type="Proteomes" id="UP000450676"/>
    </source>
</evidence>
<dbReference type="PANTHER" id="PTHR30509">
    <property type="entry name" value="P-HYDROXYBENZOIC ACID EFFLUX PUMP SUBUNIT-RELATED"/>
    <property type="match status" value="1"/>
</dbReference>
<dbReference type="InterPro" id="IPR006726">
    <property type="entry name" value="PHBA_efflux_AaeB/fusaric-R"/>
</dbReference>
<evidence type="ECO:0000256" key="7">
    <source>
        <dbReference type="SAM" id="Phobius"/>
    </source>
</evidence>
<dbReference type="Pfam" id="PF04632">
    <property type="entry name" value="FUSC"/>
    <property type="match status" value="1"/>
</dbReference>
<evidence type="ECO:0000256" key="4">
    <source>
        <dbReference type="ARBA" id="ARBA00022692"/>
    </source>
</evidence>
<organism evidence="8 9">
    <name type="scientific">Pseudoduganella aquatica</name>
    <dbReference type="NCBI Taxonomy" id="2660641"/>
    <lineage>
        <taxon>Bacteria</taxon>
        <taxon>Pseudomonadati</taxon>
        <taxon>Pseudomonadota</taxon>
        <taxon>Betaproteobacteria</taxon>
        <taxon>Burkholderiales</taxon>
        <taxon>Oxalobacteraceae</taxon>
        <taxon>Telluria group</taxon>
        <taxon>Pseudoduganella</taxon>
    </lineage>
</organism>
<accession>A0A7X4KKS9</accession>
<feature type="transmembrane region" description="Helical" evidence="7">
    <location>
        <begin position="478"/>
        <end position="495"/>
    </location>
</feature>
<feature type="transmembrane region" description="Helical" evidence="7">
    <location>
        <begin position="109"/>
        <end position="127"/>
    </location>
</feature>
<comment type="subcellular location">
    <subcellularLocation>
        <location evidence="1">Cell membrane</location>
        <topology evidence="1">Multi-pass membrane protein</topology>
    </subcellularLocation>
</comment>
<evidence type="ECO:0000313" key="8">
    <source>
        <dbReference type="EMBL" id="MYN07404.1"/>
    </source>
</evidence>
<feature type="transmembrane region" description="Helical" evidence="7">
    <location>
        <begin position="82"/>
        <end position="103"/>
    </location>
</feature>
<reference evidence="8 9" key="1">
    <citation type="submission" date="2019-12" db="EMBL/GenBank/DDBJ databases">
        <title>Novel species isolated from a subtropical stream in China.</title>
        <authorList>
            <person name="Lu H."/>
        </authorList>
    </citation>
    <scope>NUCLEOTIDE SEQUENCE [LARGE SCALE GENOMIC DNA]</scope>
    <source>
        <strain evidence="8 9">FT127W</strain>
    </source>
</reference>
<gene>
    <name evidence="8" type="ORF">GTP77_08620</name>
</gene>
<dbReference type="PANTHER" id="PTHR30509:SF9">
    <property type="entry name" value="MULTIDRUG RESISTANCE PROTEIN MDTO"/>
    <property type="match status" value="1"/>
</dbReference>
<evidence type="ECO:0000256" key="1">
    <source>
        <dbReference type="ARBA" id="ARBA00004651"/>
    </source>
</evidence>
<evidence type="ECO:0000256" key="5">
    <source>
        <dbReference type="ARBA" id="ARBA00022989"/>
    </source>
</evidence>
<feature type="transmembrane region" description="Helical" evidence="7">
    <location>
        <begin position="134"/>
        <end position="151"/>
    </location>
</feature>
<keyword evidence="6 7" id="KW-0472">Membrane</keyword>
<evidence type="ECO:0000256" key="6">
    <source>
        <dbReference type="ARBA" id="ARBA00023136"/>
    </source>
</evidence>
<protein>
    <submittedName>
        <fullName evidence="8">FUSC family protein</fullName>
    </submittedName>
</protein>
<dbReference type="GO" id="GO:0022857">
    <property type="term" value="F:transmembrane transporter activity"/>
    <property type="evidence" value="ECO:0007669"/>
    <property type="project" value="InterPro"/>
</dbReference>
<comment type="caution">
    <text evidence="8">The sequence shown here is derived from an EMBL/GenBank/DDBJ whole genome shotgun (WGS) entry which is preliminary data.</text>
</comment>
<feature type="transmembrane region" description="Helical" evidence="7">
    <location>
        <begin position="157"/>
        <end position="183"/>
    </location>
</feature>
<name>A0A7X4KKS9_9BURK</name>
<dbReference type="EMBL" id="WWCU01000007">
    <property type="protein sequence ID" value="MYN07404.1"/>
    <property type="molecule type" value="Genomic_DNA"/>
</dbReference>
<keyword evidence="5 7" id="KW-1133">Transmembrane helix</keyword>
<evidence type="ECO:0000256" key="2">
    <source>
        <dbReference type="ARBA" id="ARBA00022448"/>
    </source>
</evidence>
<keyword evidence="3" id="KW-1003">Cell membrane</keyword>
<feature type="transmembrane region" description="Helical" evidence="7">
    <location>
        <begin position="502"/>
        <end position="522"/>
    </location>
</feature>
<dbReference type="Proteomes" id="UP000450676">
    <property type="component" value="Unassembled WGS sequence"/>
</dbReference>
<proteinExistence type="predicted"/>
<feature type="transmembrane region" description="Helical" evidence="7">
    <location>
        <begin position="453"/>
        <end position="472"/>
    </location>
</feature>
<dbReference type="AlphaFoldDB" id="A0A7X4KKS9"/>
<keyword evidence="4 7" id="KW-0812">Transmembrane</keyword>
<dbReference type="GO" id="GO:0005886">
    <property type="term" value="C:plasma membrane"/>
    <property type="evidence" value="ECO:0007669"/>
    <property type="project" value="UniProtKB-SubCell"/>
</dbReference>